<dbReference type="RefSeq" id="WP_170133535.1">
    <property type="nucleotide sequence ID" value="NZ_QJKB01000004.1"/>
</dbReference>
<dbReference type="PANTHER" id="PTHR35841">
    <property type="entry name" value="PHOSPHONATES-BINDING PERIPLASMIC PROTEIN"/>
    <property type="match status" value="1"/>
</dbReference>
<feature type="signal peptide" evidence="1">
    <location>
        <begin position="1"/>
        <end position="26"/>
    </location>
</feature>
<keyword evidence="4" id="KW-1185">Reference proteome</keyword>
<comment type="caution">
    <text evidence="3">The sequence shown here is derived from an EMBL/GenBank/DDBJ whole genome shotgun (WGS) entry which is preliminary data.</text>
</comment>
<sequence length="293" mass="31637">MNSTRLFLIKIAGFMMLLSGAMTASSAEPYKLGVNAPRSTQETLNQWQDLGKYLSKTTGKEVEIVPMEVSKVFGDASAKKVDFILANPNQTLMLKVKLGATLLASLNGKQGSVFGGVVVVKKGGSISKIEDLKGKPISALGIQSAGGYLFQVYHFSQKGMQPRRDYGLFTTTSQDDSILAVQSGKSSAAFVRTGILENMAKEGKIKLDDFTILDERKDSKFPFLLTTELYPEYFVIALPHANKDVAAEIKTALLKMPASDPAAQTAGIKGFIEPLSTATLENAMRAVKAPPFE</sequence>
<name>A0A318J626_9BURK</name>
<dbReference type="Pfam" id="PF12974">
    <property type="entry name" value="Phosphonate-bd"/>
    <property type="match status" value="1"/>
</dbReference>
<dbReference type="Proteomes" id="UP000247792">
    <property type="component" value="Unassembled WGS sequence"/>
</dbReference>
<gene>
    <name evidence="3" type="ORF">DFR42_104166</name>
</gene>
<evidence type="ECO:0000313" key="3">
    <source>
        <dbReference type="EMBL" id="PXX43165.1"/>
    </source>
</evidence>
<dbReference type="EMBL" id="QJKB01000004">
    <property type="protein sequence ID" value="PXX43165.1"/>
    <property type="molecule type" value="Genomic_DNA"/>
</dbReference>
<feature type="domain" description="Solute-binding protein family 3/N-terminal" evidence="2">
    <location>
        <begin position="29"/>
        <end position="283"/>
    </location>
</feature>
<evidence type="ECO:0000313" key="4">
    <source>
        <dbReference type="Proteomes" id="UP000247792"/>
    </source>
</evidence>
<reference evidence="3 4" key="1">
    <citation type="submission" date="2018-05" db="EMBL/GenBank/DDBJ databases">
        <title>Genomic Encyclopedia of Type Strains, Phase IV (KMG-IV): sequencing the most valuable type-strain genomes for metagenomic binning, comparative biology and taxonomic classification.</title>
        <authorList>
            <person name="Goeker M."/>
        </authorList>
    </citation>
    <scope>NUCLEOTIDE SEQUENCE [LARGE SCALE GENOMIC DNA]</scope>
    <source>
        <strain evidence="3 4">DSM 19792</strain>
    </source>
</reference>
<accession>A0A318J626</accession>
<dbReference type="Gene3D" id="3.40.190.10">
    <property type="entry name" value="Periplasmic binding protein-like II"/>
    <property type="match status" value="2"/>
</dbReference>
<proteinExistence type="predicted"/>
<organism evidence="3 4">
    <name type="scientific">Undibacterium pigrum</name>
    <dbReference type="NCBI Taxonomy" id="401470"/>
    <lineage>
        <taxon>Bacteria</taxon>
        <taxon>Pseudomonadati</taxon>
        <taxon>Pseudomonadota</taxon>
        <taxon>Betaproteobacteria</taxon>
        <taxon>Burkholderiales</taxon>
        <taxon>Oxalobacteraceae</taxon>
        <taxon>Undibacterium</taxon>
    </lineage>
</organism>
<evidence type="ECO:0000256" key="1">
    <source>
        <dbReference type="SAM" id="SignalP"/>
    </source>
</evidence>
<keyword evidence="1" id="KW-0732">Signal</keyword>
<dbReference type="InterPro" id="IPR001638">
    <property type="entry name" value="Solute-binding_3/MltF_N"/>
</dbReference>
<dbReference type="SMART" id="SM00062">
    <property type="entry name" value="PBPb"/>
    <property type="match status" value="1"/>
</dbReference>
<dbReference type="PANTHER" id="PTHR35841:SF1">
    <property type="entry name" value="PHOSPHONATES-BINDING PERIPLASMIC PROTEIN"/>
    <property type="match status" value="1"/>
</dbReference>
<feature type="chain" id="PRO_5016375567" evidence="1">
    <location>
        <begin position="27"/>
        <end position="293"/>
    </location>
</feature>
<evidence type="ECO:0000259" key="2">
    <source>
        <dbReference type="SMART" id="SM00062"/>
    </source>
</evidence>
<protein>
    <submittedName>
        <fullName evidence="3">ABC-type phosphate/phosphonate transport system substrate-binding protein</fullName>
    </submittedName>
</protein>
<dbReference type="SUPFAM" id="SSF53850">
    <property type="entry name" value="Periplasmic binding protein-like II"/>
    <property type="match status" value="1"/>
</dbReference>
<dbReference type="AlphaFoldDB" id="A0A318J626"/>